<evidence type="ECO:0000256" key="4">
    <source>
        <dbReference type="SAM" id="MobiDB-lite"/>
    </source>
</evidence>
<dbReference type="SMART" id="SM00326">
    <property type="entry name" value="SH3"/>
    <property type="match status" value="1"/>
</dbReference>
<dbReference type="PRINTS" id="PR00452">
    <property type="entry name" value="SH3DOMAIN"/>
</dbReference>
<feature type="compositionally biased region" description="Basic and acidic residues" evidence="4">
    <location>
        <begin position="73"/>
        <end position="93"/>
    </location>
</feature>
<evidence type="ECO:0000256" key="3">
    <source>
        <dbReference type="PROSITE-ProRule" id="PRU00192"/>
    </source>
</evidence>
<dbReference type="AlphaFoldDB" id="A0A6P4YBA2"/>
<keyword evidence="6" id="KW-1185">Reference proteome</keyword>
<accession>A0A6P4YBA2</accession>
<reference evidence="7" key="1">
    <citation type="submission" date="2025-08" db="UniProtKB">
        <authorList>
            <consortium name="RefSeq"/>
        </authorList>
    </citation>
    <scope>IDENTIFICATION</scope>
    <source>
        <tissue evidence="7">Gonad</tissue>
    </source>
</reference>
<feature type="compositionally biased region" description="Basic and acidic residues" evidence="4">
    <location>
        <begin position="150"/>
        <end position="164"/>
    </location>
</feature>
<proteinExistence type="predicted"/>
<dbReference type="InterPro" id="IPR001452">
    <property type="entry name" value="SH3_domain"/>
</dbReference>
<feature type="compositionally biased region" description="Basic and acidic residues" evidence="4">
    <location>
        <begin position="175"/>
        <end position="199"/>
    </location>
</feature>
<dbReference type="InterPro" id="IPR036028">
    <property type="entry name" value="SH3-like_dom_sf"/>
</dbReference>
<keyword evidence="2" id="KW-0175">Coiled coil</keyword>
<dbReference type="KEGG" id="bbel:109466276"/>
<evidence type="ECO:0000256" key="1">
    <source>
        <dbReference type="ARBA" id="ARBA00022443"/>
    </source>
</evidence>
<dbReference type="Proteomes" id="UP000515135">
    <property type="component" value="Unplaced"/>
</dbReference>
<evidence type="ECO:0000256" key="2">
    <source>
        <dbReference type="ARBA" id="ARBA00023054"/>
    </source>
</evidence>
<feature type="compositionally biased region" description="Basic and acidic residues" evidence="4">
    <location>
        <begin position="213"/>
        <end position="235"/>
    </location>
</feature>
<dbReference type="PANTHER" id="PTHR16768:SF5">
    <property type="entry name" value="FI14214P"/>
    <property type="match status" value="1"/>
</dbReference>
<dbReference type="Pfam" id="PF06625">
    <property type="entry name" value="DUF1151"/>
    <property type="match status" value="1"/>
</dbReference>
<dbReference type="Pfam" id="PF00018">
    <property type="entry name" value="SH3_1"/>
    <property type="match status" value="1"/>
</dbReference>
<feature type="domain" description="SH3" evidence="5">
    <location>
        <begin position="1"/>
        <end position="66"/>
    </location>
</feature>
<name>A0A6P4YBA2_BRABE</name>
<evidence type="ECO:0000313" key="6">
    <source>
        <dbReference type="Proteomes" id="UP000515135"/>
    </source>
</evidence>
<dbReference type="Gene3D" id="2.30.30.40">
    <property type="entry name" value="SH3 Domains"/>
    <property type="match status" value="1"/>
</dbReference>
<dbReference type="OrthoDB" id="5963205at2759"/>
<evidence type="ECO:0000259" key="5">
    <source>
        <dbReference type="PROSITE" id="PS50002"/>
    </source>
</evidence>
<sequence length="252" mass="29869">MGGELYRAKFDYVKEIETDRPDVLSFRQGDRFIVTQKNDDKWWTAVAARDKLVGYVPAAYLERDIGKLIPENSNKERARHRSMEELSRIDSHRIPKVGGSPALSRSPNSPGYMTPDEDYDHERRCDHEEYEEEEEEHHLIAPKKLPNPVKDSKNHQQLHRELTQNKRLGINPLHKKPELQKKWEERNRTKDSEKFREQQETNITLQQEFLMETQKRRERQEAQSKEESKEDKPEFMRVSLKSTGRPVTPEHS</sequence>
<dbReference type="RefSeq" id="XP_019619539.1">
    <property type="nucleotide sequence ID" value="XM_019763980.1"/>
</dbReference>
<dbReference type="PANTHER" id="PTHR16768">
    <property type="entry name" value="DOWN REGULATED IN RENAL CARCINOMA 1/TU3A"/>
    <property type="match status" value="1"/>
</dbReference>
<evidence type="ECO:0000313" key="7">
    <source>
        <dbReference type="RefSeq" id="XP_019619539.1"/>
    </source>
</evidence>
<dbReference type="GeneID" id="109466276"/>
<organism evidence="6 7">
    <name type="scientific">Branchiostoma belcheri</name>
    <name type="common">Amphioxus</name>
    <dbReference type="NCBI Taxonomy" id="7741"/>
    <lineage>
        <taxon>Eukaryota</taxon>
        <taxon>Metazoa</taxon>
        <taxon>Chordata</taxon>
        <taxon>Cephalochordata</taxon>
        <taxon>Leptocardii</taxon>
        <taxon>Amphioxiformes</taxon>
        <taxon>Branchiostomatidae</taxon>
        <taxon>Branchiostoma</taxon>
    </lineage>
</organism>
<feature type="region of interest" description="Disordered" evidence="4">
    <location>
        <begin position="72"/>
        <end position="252"/>
    </location>
</feature>
<dbReference type="InterPro" id="IPR009533">
    <property type="entry name" value="FAM107"/>
</dbReference>
<dbReference type="SUPFAM" id="SSF50044">
    <property type="entry name" value="SH3-domain"/>
    <property type="match status" value="1"/>
</dbReference>
<protein>
    <submittedName>
        <fullName evidence="7">Uncharacterized protein LOC109466276</fullName>
    </submittedName>
</protein>
<keyword evidence="1 3" id="KW-0728">SH3 domain</keyword>
<dbReference type="PROSITE" id="PS50002">
    <property type="entry name" value="SH3"/>
    <property type="match status" value="1"/>
</dbReference>
<gene>
    <name evidence="7" type="primary">LOC109466276</name>
</gene>